<organism evidence="1">
    <name type="scientific">marine metagenome</name>
    <dbReference type="NCBI Taxonomy" id="408172"/>
    <lineage>
        <taxon>unclassified sequences</taxon>
        <taxon>metagenomes</taxon>
        <taxon>ecological metagenomes</taxon>
    </lineage>
</organism>
<proteinExistence type="predicted"/>
<evidence type="ECO:0008006" key="2">
    <source>
        <dbReference type="Google" id="ProtNLM"/>
    </source>
</evidence>
<evidence type="ECO:0000313" key="1">
    <source>
        <dbReference type="EMBL" id="SVE17726.1"/>
    </source>
</evidence>
<protein>
    <recommendedName>
        <fullName evidence="2">Ubiquitin-like domain-containing protein</fullName>
    </recommendedName>
</protein>
<gene>
    <name evidence="1" type="ORF">METZ01_LOCUS470580</name>
</gene>
<dbReference type="EMBL" id="UINC01199345">
    <property type="protein sequence ID" value="SVE17726.1"/>
    <property type="molecule type" value="Genomic_DNA"/>
</dbReference>
<dbReference type="AlphaFoldDB" id="A0A383BC14"/>
<accession>A0A383BC14</accession>
<reference evidence="1" key="1">
    <citation type="submission" date="2018-05" db="EMBL/GenBank/DDBJ databases">
        <authorList>
            <person name="Lanie J.A."/>
            <person name="Ng W.-L."/>
            <person name="Kazmierczak K.M."/>
            <person name="Andrzejewski T.M."/>
            <person name="Davidsen T.M."/>
            <person name="Wayne K.J."/>
            <person name="Tettelin H."/>
            <person name="Glass J.I."/>
            <person name="Rusch D."/>
            <person name="Podicherti R."/>
            <person name="Tsui H.-C.T."/>
            <person name="Winkler M.E."/>
        </authorList>
    </citation>
    <scope>NUCLEOTIDE SEQUENCE</scope>
</reference>
<name>A0A383BC14_9ZZZZ</name>
<sequence>MANQVLVHVKTSKGTWETTFQKSSRIKDVILGSRVYFRLPKETKLVLCKEESPHDDFDPDRALVNYNVIDGDVLILKQV</sequence>